<feature type="non-terminal residue" evidence="1">
    <location>
        <position position="65"/>
    </location>
</feature>
<sequence>RLEDVLSGDMYNFHSVHECFFSNYWVHTQILGTELPALFLMQISIERICAVCWPERYNRIFTDWG</sequence>
<keyword evidence="2" id="KW-1185">Reference proteome</keyword>
<dbReference type="EMBL" id="BTRK01000003">
    <property type="protein sequence ID" value="GMR43231.1"/>
    <property type="molecule type" value="Genomic_DNA"/>
</dbReference>
<evidence type="ECO:0008006" key="3">
    <source>
        <dbReference type="Google" id="ProtNLM"/>
    </source>
</evidence>
<proteinExistence type="predicted"/>
<name>A0AAN4ZM02_9BILA</name>
<reference evidence="2" key="1">
    <citation type="submission" date="2022-10" db="EMBL/GenBank/DDBJ databases">
        <title>Genome assembly of Pristionchus species.</title>
        <authorList>
            <person name="Yoshida K."/>
            <person name="Sommer R.J."/>
        </authorList>
    </citation>
    <scope>NUCLEOTIDE SEQUENCE [LARGE SCALE GENOMIC DNA]</scope>
    <source>
        <strain evidence="2">RS5460</strain>
    </source>
</reference>
<evidence type="ECO:0000313" key="1">
    <source>
        <dbReference type="EMBL" id="GMR43231.1"/>
    </source>
</evidence>
<dbReference type="AlphaFoldDB" id="A0AAN4ZM02"/>
<organism evidence="1 2">
    <name type="scientific">Pristionchus mayeri</name>
    <dbReference type="NCBI Taxonomy" id="1317129"/>
    <lineage>
        <taxon>Eukaryota</taxon>
        <taxon>Metazoa</taxon>
        <taxon>Ecdysozoa</taxon>
        <taxon>Nematoda</taxon>
        <taxon>Chromadorea</taxon>
        <taxon>Rhabditida</taxon>
        <taxon>Rhabditina</taxon>
        <taxon>Diplogasteromorpha</taxon>
        <taxon>Diplogasteroidea</taxon>
        <taxon>Neodiplogasteridae</taxon>
        <taxon>Pristionchus</taxon>
    </lineage>
</organism>
<gene>
    <name evidence="1" type="ORF">PMAYCL1PPCAC_13426</name>
</gene>
<evidence type="ECO:0000313" key="2">
    <source>
        <dbReference type="Proteomes" id="UP001328107"/>
    </source>
</evidence>
<dbReference type="Proteomes" id="UP001328107">
    <property type="component" value="Unassembled WGS sequence"/>
</dbReference>
<accession>A0AAN4ZM02</accession>
<protein>
    <recommendedName>
        <fullName evidence="3">G protein-coupled receptor</fullName>
    </recommendedName>
</protein>
<feature type="non-terminal residue" evidence="1">
    <location>
        <position position="1"/>
    </location>
</feature>
<comment type="caution">
    <text evidence="1">The sequence shown here is derived from an EMBL/GenBank/DDBJ whole genome shotgun (WGS) entry which is preliminary data.</text>
</comment>